<evidence type="ECO:0000313" key="3">
    <source>
        <dbReference type="Proteomes" id="UP001174909"/>
    </source>
</evidence>
<dbReference type="EMBL" id="CASHTH010002299">
    <property type="protein sequence ID" value="CAI8027801.1"/>
    <property type="molecule type" value="Genomic_DNA"/>
</dbReference>
<organism evidence="2 3">
    <name type="scientific">Geodia barretti</name>
    <name type="common">Barrett's horny sponge</name>
    <dbReference type="NCBI Taxonomy" id="519541"/>
    <lineage>
        <taxon>Eukaryota</taxon>
        <taxon>Metazoa</taxon>
        <taxon>Porifera</taxon>
        <taxon>Demospongiae</taxon>
        <taxon>Heteroscleromorpha</taxon>
        <taxon>Tetractinellida</taxon>
        <taxon>Astrophorina</taxon>
        <taxon>Geodiidae</taxon>
        <taxon>Geodia</taxon>
    </lineage>
</organism>
<evidence type="ECO:0000256" key="1">
    <source>
        <dbReference type="SAM" id="MobiDB-lite"/>
    </source>
</evidence>
<dbReference type="AlphaFoldDB" id="A0AA35SFT0"/>
<accession>A0AA35SFT0</accession>
<evidence type="ECO:0000313" key="2">
    <source>
        <dbReference type="EMBL" id="CAI8027801.1"/>
    </source>
</evidence>
<sequence>MTTFLMGHTGQSSLGVTSVVLPTVTGDYESDAESDYGDSPLSQEELRAKVQRSITRREQTRKLAQSVDSSHPSPSHPPPSTALPGKTRGGGTTDRKKRPIQTR</sequence>
<proteinExistence type="predicted"/>
<reference evidence="2" key="1">
    <citation type="submission" date="2023-03" db="EMBL/GenBank/DDBJ databases">
        <authorList>
            <person name="Steffen K."/>
            <person name="Cardenas P."/>
        </authorList>
    </citation>
    <scope>NUCLEOTIDE SEQUENCE</scope>
</reference>
<gene>
    <name evidence="2" type="ORF">GBAR_LOCUS15827</name>
</gene>
<dbReference type="Proteomes" id="UP001174909">
    <property type="component" value="Unassembled WGS sequence"/>
</dbReference>
<keyword evidence="3" id="KW-1185">Reference proteome</keyword>
<name>A0AA35SFT0_GEOBA</name>
<feature type="region of interest" description="Disordered" evidence="1">
    <location>
        <begin position="51"/>
        <end position="103"/>
    </location>
</feature>
<protein>
    <submittedName>
        <fullName evidence="2">Uncharacterized protein</fullName>
    </submittedName>
</protein>
<comment type="caution">
    <text evidence="2">The sequence shown here is derived from an EMBL/GenBank/DDBJ whole genome shotgun (WGS) entry which is preliminary data.</text>
</comment>